<comment type="caution">
    <text evidence="2">The sequence shown here is derived from an EMBL/GenBank/DDBJ whole genome shotgun (WGS) entry which is preliminary data.</text>
</comment>
<accession>A0ABP8WRJ3</accession>
<reference evidence="3" key="1">
    <citation type="journal article" date="2019" name="Int. J. Syst. Evol. Microbiol.">
        <title>The Global Catalogue of Microorganisms (GCM) 10K type strain sequencing project: providing services to taxonomists for standard genome sequencing and annotation.</title>
        <authorList>
            <consortium name="The Broad Institute Genomics Platform"/>
            <consortium name="The Broad Institute Genome Sequencing Center for Infectious Disease"/>
            <person name="Wu L."/>
            <person name="Ma J."/>
        </authorList>
    </citation>
    <scope>NUCLEOTIDE SEQUENCE [LARGE SCALE GENOMIC DNA]</scope>
    <source>
        <strain evidence="3">JCM 17975</strain>
    </source>
</reference>
<organism evidence="2 3">
    <name type="scientific">Promicromonospora umidemergens</name>
    <dbReference type="NCBI Taxonomy" id="629679"/>
    <lineage>
        <taxon>Bacteria</taxon>
        <taxon>Bacillati</taxon>
        <taxon>Actinomycetota</taxon>
        <taxon>Actinomycetes</taxon>
        <taxon>Micrococcales</taxon>
        <taxon>Promicromonosporaceae</taxon>
        <taxon>Promicromonospora</taxon>
    </lineage>
</organism>
<proteinExistence type="predicted"/>
<dbReference type="EMBL" id="BAABHM010000006">
    <property type="protein sequence ID" value="GAA4694127.1"/>
    <property type="molecule type" value="Genomic_DNA"/>
</dbReference>
<evidence type="ECO:0000313" key="2">
    <source>
        <dbReference type="EMBL" id="GAA4694127.1"/>
    </source>
</evidence>
<name>A0ABP8WRJ3_9MICO</name>
<dbReference type="RefSeq" id="WP_253870474.1">
    <property type="nucleotide sequence ID" value="NZ_BAABHM010000006.1"/>
</dbReference>
<protein>
    <recommendedName>
        <fullName evidence="4">DUF2971 domain-containing protein</fullName>
    </recommendedName>
</protein>
<dbReference type="Proteomes" id="UP001500843">
    <property type="component" value="Unassembled WGS sequence"/>
</dbReference>
<evidence type="ECO:0008006" key="4">
    <source>
        <dbReference type="Google" id="ProtNLM"/>
    </source>
</evidence>
<gene>
    <name evidence="2" type="ORF">GCM10023198_12240</name>
</gene>
<sequence>MPNVRLGDLNGQDEPDDSTSPDEDSSVDDGELVWHYRDRKTTESILTQHAFWGMDVEGFCDKGELKNGNQVVARAWAKLVDEWDPRDEPGYDWDEIGEWVERASSDLFVGSAFACCFSRNGDIKKQWEEYGGKDGYSIGIPKGVRLPVVGQAREESFTFHDELPLRWLSMHYGEERQLTAAERGLWGFIQEWAVGQPGWSDEDFDGTQFLRDRLSSIYTSAAATIKNEIFSFEDEIRYALSRSHVSGGIQQVGERKILRLTGATGADRFATDWDHHEPAVFQAGYSLLPIQAVYVSPRNDFDEARTWLAEVLETSGYDGIDIRQSDLELR</sequence>
<evidence type="ECO:0000313" key="3">
    <source>
        <dbReference type="Proteomes" id="UP001500843"/>
    </source>
</evidence>
<evidence type="ECO:0000256" key="1">
    <source>
        <dbReference type="SAM" id="MobiDB-lite"/>
    </source>
</evidence>
<feature type="region of interest" description="Disordered" evidence="1">
    <location>
        <begin position="1"/>
        <end position="30"/>
    </location>
</feature>
<keyword evidence="3" id="KW-1185">Reference proteome</keyword>
<feature type="compositionally biased region" description="Acidic residues" evidence="1">
    <location>
        <begin position="11"/>
        <end position="30"/>
    </location>
</feature>